<dbReference type="SMART" id="SM00530">
    <property type="entry name" value="HTH_XRE"/>
    <property type="match status" value="1"/>
</dbReference>
<reference evidence="3 4" key="1">
    <citation type="submission" date="2020-09" db="EMBL/GenBank/DDBJ databases">
        <title>Isolation and identification of active actinomycetes.</title>
        <authorList>
            <person name="Li X."/>
        </authorList>
    </citation>
    <scope>NUCLEOTIDE SEQUENCE [LARGE SCALE GENOMIC DNA]</scope>
    <source>
        <strain evidence="3 4">NEAU-LLC</strain>
    </source>
</reference>
<dbReference type="InterPro" id="IPR010982">
    <property type="entry name" value="Lambda_DNA-bd_dom_sf"/>
</dbReference>
<sequence>MTEMTSADLGVRIREARERRGLNQTDLGERLQLDRTMVNKIENGTRKVSALELSQIAEALRVRMASFFADPVPAIVSHRSSQGLEVVDSQIDASLEQLVADVELVQELGALRRREDQTDQLDVPLTPADAEAMARRARESLELEADAPAKDLQRLFGDAGLLVFTRDLGTDTADAGTVLLRDATGVSIVNSAQKVGRRRLAAVHEFGHFLVCDDYSIDWDVTAGGQQTEALLDHFARAFLLPEQGLRGLWSRMMDDGLRAAAVVTASAFRVDMATLARRLTDLDIVNGTQAGQIRQFRTTSADMIEHDLHSHDDMAGTTQPRVFQQAVLRLVRDELISGARALELLWGTVDETDLPTPHIVVDSNIWQFVS</sequence>
<accession>A0ABR8NQW5</accession>
<dbReference type="PROSITE" id="PS50943">
    <property type="entry name" value="HTH_CROC1"/>
    <property type="match status" value="1"/>
</dbReference>
<keyword evidence="4" id="KW-1185">Reference proteome</keyword>
<dbReference type="Proteomes" id="UP000598426">
    <property type="component" value="Unassembled WGS sequence"/>
</dbReference>
<dbReference type="Pfam" id="PF01381">
    <property type="entry name" value="HTH_3"/>
    <property type="match status" value="1"/>
</dbReference>
<comment type="caution">
    <text evidence="3">The sequence shown here is derived from an EMBL/GenBank/DDBJ whole genome shotgun (WGS) entry which is preliminary data.</text>
</comment>
<dbReference type="SUPFAM" id="SSF47413">
    <property type="entry name" value="lambda repressor-like DNA-binding domains"/>
    <property type="match status" value="1"/>
</dbReference>
<dbReference type="CDD" id="cd00093">
    <property type="entry name" value="HTH_XRE"/>
    <property type="match status" value="1"/>
</dbReference>
<evidence type="ECO:0000256" key="1">
    <source>
        <dbReference type="ARBA" id="ARBA00007227"/>
    </source>
</evidence>
<dbReference type="EMBL" id="JACXZS010000003">
    <property type="protein sequence ID" value="MBD3941426.1"/>
    <property type="molecule type" value="Genomic_DNA"/>
</dbReference>
<protein>
    <submittedName>
        <fullName evidence="3">ImmA/IrrE family metallo-endopeptidase</fullName>
    </submittedName>
</protein>
<proteinExistence type="inferred from homology"/>
<dbReference type="Gene3D" id="1.10.260.40">
    <property type="entry name" value="lambda repressor-like DNA-binding domains"/>
    <property type="match status" value="1"/>
</dbReference>
<comment type="similarity">
    <text evidence="1">Belongs to the short-chain fatty acyl-CoA assimilation regulator (ScfR) family.</text>
</comment>
<dbReference type="InterPro" id="IPR052345">
    <property type="entry name" value="Rad_response_metalloprotease"/>
</dbReference>
<feature type="domain" description="HTH cro/C1-type" evidence="2">
    <location>
        <begin position="13"/>
        <end position="67"/>
    </location>
</feature>
<evidence type="ECO:0000313" key="3">
    <source>
        <dbReference type="EMBL" id="MBD3941426.1"/>
    </source>
</evidence>
<dbReference type="PANTHER" id="PTHR43236:SF1">
    <property type="entry name" value="BLL7220 PROTEIN"/>
    <property type="match status" value="1"/>
</dbReference>
<dbReference type="InterPro" id="IPR001387">
    <property type="entry name" value="Cro/C1-type_HTH"/>
</dbReference>
<dbReference type="InterPro" id="IPR010359">
    <property type="entry name" value="IrrE_HExxH"/>
</dbReference>
<dbReference type="PANTHER" id="PTHR43236">
    <property type="entry name" value="ANTITOXIN HIGA1"/>
    <property type="match status" value="1"/>
</dbReference>
<organism evidence="3 4">
    <name type="scientific">Microbacterium helvum</name>
    <dbReference type="NCBI Taxonomy" id="2773713"/>
    <lineage>
        <taxon>Bacteria</taxon>
        <taxon>Bacillati</taxon>
        <taxon>Actinomycetota</taxon>
        <taxon>Actinomycetes</taxon>
        <taxon>Micrococcales</taxon>
        <taxon>Microbacteriaceae</taxon>
        <taxon>Microbacterium</taxon>
    </lineage>
</organism>
<evidence type="ECO:0000313" key="4">
    <source>
        <dbReference type="Proteomes" id="UP000598426"/>
    </source>
</evidence>
<name>A0ABR8NQW5_9MICO</name>
<dbReference type="RefSeq" id="WP_191171042.1">
    <property type="nucleotide sequence ID" value="NZ_JACXZS010000003.1"/>
</dbReference>
<dbReference type="Pfam" id="PF06114">
    <property type="entry name" value="Peptidase_M78"/>
    <property type="match status" value="1"/>
</dbReference>
<evidence type="ECO:0000259" key="2">
    <source>
        <dbReference type="PROSITE" id="PS50943"/>
    </source>
</evidence>
<gene>
    <name evidence="3" type="ORF">IF188_06910</name>
</gene>